<feature type="compositionally biased region" description="Low complexity" evidence="4">
    <location>
        <begin position="34"/>
        <end position="86"/>
    </location>
</feature>
<dbReference type="InterPro" id="IPR011936">
    <property type="entry name" value="Myxo_disulph_rpt"/>
</dbReference>
<protein>
    <submittedName>
        <fullName evidence="6">Myxococcus cysteine-rich repeat-containing protein</fullName>
    </submittedName>
</protein>
<proteinExistence type="predicted"/>
<dbReference type="AlphaFoldDB" id="A0A1I2H0N5"/>
<evidence type="ECO:0000256" key="1">
    <source>
        <dbReference type="ARBA" id="ARBA00022729"/>
    </source>
</evidence>
<feature type="compositionally biased region" description="Polar residues" evidence="4">
    <location>
        <begin position="88"/>
        <end position="113"/>
    </location>
</feature>
<dbReference type="RefSeq" id="WP_100793436.1">
    <property type="nucleotide sequence ID" value="NZ_FOMX01000037.1"/>
</dbReference>
<dbReference type="Proteomes" id="UP000199400">
    <property type="component" value="Unassembled WGS sequence"/>
</dbReference>
<dbReference type="InterPro" id="IPR016186">
    <property type="entry name" value="C-type_lectin-like/link_sf"/>
</dbReference>
<keyword evidence="3" id="KW-1015">Disulfide bond</keyword>
<name>A0A1I2H0N5_9BACT</name>
<evidence type="ECO:0000256" key="2">
    <source>
        <dbReference type="ARBA" id="ARBA00022737"/>
    </source>
</evidence>
<dbReference type="EMBL" id="FOMX01000037">
    <property type="protein sequence ID" value="SFF23834.1"/>
    <property type="molecule type" value="Genomic_DNA"/>
</dbReference>
<evidence type="ECO:0000256" key="4">
    <source>
        <dbReference type="SAM" id="MobiDB-lite"/>
    </source>
</evidence>
<feature type="signal peptide" evidence="5">
    <location>
        <begin position="1"/>
        <end position="21"/>
    </location>
</feature>
<dbReference type="Gene3D" id="3.10.100.10">
    <property type="entry name" value="Mannose-Binding Protein A, subunit A"/>
    <property type="match status" value="1"/>
</dbReference>
<feature type="region of interest" description="Disordered" evidence="4">
    <location>
        <begin position="34"/>
        <end position="139"/>
    </location>
</feature>
<dbReference type="Pfam" id="PF13948">
    <property type="entry name" value="DUF4215"/>
    <property type="match status" value="1"/>
</dbReference>
<evidence type="ECO:0000313" key="7">
    <source>
        <dbReference type="Proteomes" id="UP000199400"/>
    </source>
</evidence>
<organism evidence="6 7">
    <name type="scientific">Nannocystis exedens</name>
    <dbReference type="NCBI Taxonomy" id="54"/>
    <lineage>
        <taxon>Bacteria</taxon>
        <taxon>Pseudomonadati</taxon>
        <taxon>Myxococcota</taxon>
        <taxon>Polyangia</taxon>
        <taxon>Nannocystales</taxon>
        <taxon>Nannocystaceae</taxon>
        <taxon>Nannocystis</taxon>
    </lineage>
</organism>
<reference evidence="7" key="1">
    <citation type="submission" date="2016-10" db="EMBL/GenBank/DDBJ databases">
        <authorList>
            <person name="Varghese N."/>
            <person name="Submissions S."/>
        </authorList>
    </citation>
    <scope>NUCLEOTIDE SEQUENCE [LARGE SCALE GENOMIC DNA]</scope>
    <source>
        <strain evidence="7">ATCC 25963</strain>
    </source>
</reference>
<evidence type="ECO:0000313" key="6">
    <source>
        <dbReference type="EMBL" id="SFF23834.1"/>
    </source>
</evidence>
<accession>A0A1I2H0N5</accession>
<keyword evidence="1 5" id="KW-0732">Signal</keyword>
<evidence type="ECO:0000256" key="3">
    <source>
        <dbReference type="ARBA" id="ARBA00023157"/>
    </source>
</evidence>
<sequence>MRLLAVARAHARAGLVGLAIAGSLTACFSPEGSGPVTAGTTGTPGSTSTTGAGPTPDPGPTSTSVTPVTSTDTTTSDPVTTAADTTESTDPSITGAVTSTDPATSADPSTTGQPARCGDGVKESDEECDDGNVQDGDGCSATCTSEIPVRYVFLTSATYPVGAFDTLPGADALCNQQASLPTSAPALKGRAFKAWLSSETVDATSRLTPFDGDYRLPDGTVVATGTTAFSTAGLLAAIDVQDNGEKAPSEKSKCIDDPDVGVWTGTFANGLRAAEQTCAGWVDTGGVALYGAYGSSNDKWTDCGVSDCSKLHHLYCIETGV</sequence>
<dbReference type="PROSITE" id="PS51257">
    <property type="entry name" value="PROKAR_LIPOPROTEIN"/>
    <property type="match status" value="1"/>
</dbReference>
<keyword evidence="7" id="KW-1185">Reference proteome</keyword>
<feature type="chain" id="PRO_5011452845" evidence="5">
    <location>
        <begin position="22"/>
        <end position="321"/>
    </location>
</feature>
<gene>
    <name evidence="6" type="ORF">SAMN02745121_07669</name>
</gene>
<dbReference type="InterPro" id="IPR016187">
    <property type="entry name" value="CTDL_fold"/>
</dbReference>
<dbReference type="STRING" id="54.SAMN02745121_07669"/>
<dbReference type="NCBIfam" id="TIGR02232">
    <property type="entry name" value="myxo_disulf_rpt"/>
    <property type="match status" value="1"/>
</dbReference>
<keyword evidence="2" id="KW-0677">Repeat</keyword>
<evidence type="ECO:0000256" key="5">
    <source>
        <dbReference type="SAM" id="SignalP"/>
    </source>
</evidence>
<dbReference type="OrthoDB" id="5491294at2"/>
<dbReference type="SUPFAM" id="SSF56436">
    <property type="entry name" value="C-type lectin-like"/>
    <property type="match status" value="1"/>
</dbReference>